<gene>
    <name evidence="1" type="ORF">SCF082_LOCUS9173</name>
</gene>
<keyword evidence="2" id="KW-1185">Reference proteome</keyword>
<evidence type="ECO:0000313" key="1">
    <source>
        <dbReference type="EMBL" id="CAK9006780.1"/>
    </source>
</evidence>
<sequence>MHCPAKDSQRIRKLEYILTHIGIREWIGKDAKIRVQYVSGVRDWGSWLSKAPVTYAGGLRDDETGVHCLIMMPRQDLPSNIRIIANGRGACLEEHPLDTIILLKRHAADDQLCQEAVLGFPHRYLDRMGLIPREPRPLKPVKAEKRKDYLSLATVLLSKQPTEATRRAVEFLVRICDDLRPQPVPFLGWLENPHQPQLVEVGQPSMLSRLAPLMKFNAHVRP</sequence>
<dbReference type="EMBL" id="CAXAMM010005302">
    <property type="protein sequence ID" value="CAK9006780.1"/>
    <property type="molecule type" value="Genomic_DNA"/>
</dbReference>
<evidence type="ECO:0000313" key="2">
    <source>
        <dbReference type="Proteomes" id="UP001642464"/>
    </source>
</evidence>
<accession>A0ABP0IXF8</accession>
<comment type="caution">
    <text evidence="1">The sequence shown here is derived from an EMBL/GenBank/DDBJ whole genome shotgun (WGS) entry which is preliminary data.</text>
</comment>
<protein>
    <submittedName>
        <fullName evidence="1">Uncharacterized protein</fullName>
    </submittedName>
</protein>
<name>A0ABP0IXF8_9DINO</name>
<reference evidence="1 2" key="1">
    <citation type="submission" date="2024-02" db="EMBL/GenBank/DDBJ databases">
        <authorList>
            <person name="Chen Y."/>
            <person name="Shah S."/>
            <person name="Dougan E. K."/>
            <person name="Thang M."/>
            <person name="Chan C."/>
        </authorList>
    </citation>
    <scope>NUCLEOTIDE SEQUENCE [LARGE SCALE GENOMIC DNA]</scope>
</reference>
<proteinExistence type="predicted"/>
<organism evidence="1 2">
    <name type="scientific">Durusdinium trenchii</name>
    <dbReference type="NCBI Taxonomy" id="1381693"/>
    <lineage>
        <taxon>Eukaryota</taxon>
        <taxon>Sar</taxon>
        <taxon>Alveolata</taxon>
        <taxon>Dinophyceae</taxon>
        <taxon>Suessiales</taxon>
        <taxon>Symbiodiniaceae</taxon>
        <taxon>Durusdinium</taxon>
    </lineage>
</organism>
<dbReference type="Proteomes" id="UP001642464">
    <property type="component" value="Unassembled WGS sequence"/>
</dbReference>